<sequence>MDSLPAEDPSLPLGFNGSVNFSQLPDVSGDEIRGRLGGGGALPDVAEDTVSPTRARTMKDFENQITELRKENFNLKLRIYFLEERMQQKFDGPNEDVYRINIELKVELESLKRELQERDRLLVKASKALESLSQGGDAEIQRLKEEAHQNIQQVEETLARRISLLEEELKMAHEEAAKSFAMTERERVLRLAAEQQLALITNVQAKDMDVVAALEEKNRQIEQLSLSLKKQEALIQRLEEAASQTQPSEESLSAEKAQAQPVTCVREKEEELEALRREFCNQKNDLEKRIQFLESTEVDKTLTEAFDEESNTLSYPCPETVGEVIPSDCSDRQHRNLNKPEPEHESAVGKICSASVAGEKCGAQERSILLNETSPALHGSHRRAEIEIANIPLDHLSPPERGGSSDDRGDKDEKGLERLVIHQRPESRKPSQVRKSPQPGATSQPASTEKDALDAKPAPPIGVDVEPSAAEATETARQTVTSEGLPVRQQHEGSTAASGDRGKSSRFDKDRWQREADTKSKEQETPTRTQKANKSDLCYATKKSRLPVLLKPSRSLGSVSSSASSQKPDMHLLHRMFNLDEGLKGRYMEAQPLKDECPSNGTEKGTSEQEGILAGVESLIKLDDTEADVSLSSVGSQDAASGKDGSTSQVDPSLKLQGSEADTSFSSIRSKADPSSKDQSTGQEIETDKPESNLPSPDPASAVPTKLDVDTMTTASLLSLQPSVAGVEAFDCEATDDIKELKQRVQDLKSELAKYRTLAANFVGPNKELPSGDALEVVQDGGEHLPDNGTPLVPGSGKLESRTFSVAPRQAAGPTPVEDLASRLSEPHHEALVEKLQELLSENEVELEKEQIANMHLLDKVCRLQRRLKGVLLEGPDSPVGSPAPEDQCQKIRESHTLCVAYRQHLTNLIRAFEELLQASEVDYYVAEGFREQLNRSARLFEHLEEQCLYGGPVEDEAAQLGGLTRSLSYSEISQKSSSLEPPGQDKAAARGGNEMLPVTPSKLPPELLMEHLHEIRMLRHQLEESIKTNDRLRKQLEQQVTDFARDQGSASACIHGLEPRNSRSSEIHFLRDQNQLLNVMLAKGSQDRQKENEKLRESLGKKSVTLEHLHKACELLKKENLKLQARVGKQEGENGRLTHEIYNLRNELNRLQMELSATQHQLAEKDHLLPALQMALKMYEKLDNAIRSQTDGSREEGWKDQNPPLDLNPVLTEIQTLRAQLERSVTTSQTWDGKPAEPFWSGKADISGCSSTVTISRLFKQESQLHAGLNEFKFPTAEGSILELQQKYGDRLAPLKADTEPPRDPSDASSRCSSSTSRSQDSSLLPRHCVWADKNGRHVLGSIEDYNSLREQITEGQKLLSELELPIKDTALLEPGAMVFHQASLDRLSAAVGVIRRNLEEVARLLKLLWRVSLPMKVVHGAAYSLQDETLRAEVQKLRRKLAEQEKKLHSTVKHLHSTNRLKENMEKVIIDQLALTHDVLRKARGNLELQPAENKTSTFSPSKKRVL</sequence>
<keyword evidence="2" id="KW-0963">Cytoplasm</keyword>
<dbReference type="PANTHER" id="PTHR46930:SF1">
    <property type="entry name" value="CDK5 REGULATORY SUBUNIT-ASSOCIATED PROTEIN 2"/>
    <property type="match status" value="1"/>
</dbReference>
<feature type="compositionally biased region" description="Low complexity" evidence="4">
    <location>
        <begin position="553"/>
        <end position="565"/>
    </location>
</feature>
<feature type="compositionally biased region" description="Polar residues" evidence="4">
    <location>
        <begin position="630"/>
        <end position="651"/>
    </location>
</feature>
<evidence type="ECO:0000259" key="5">
    <source>
        <dbReference type="Pfam" id="PF07989"/>
    </source>
</evidence>
<accession>A0ABM5F765</accession>
<dbReference type="InterPro" id="IPR042791">
    <property type="entry name" value="CDK5RAP2"/>
</dbReference>
<dbReference type="GeneID" id="110078825"/>
<feature type="compositionally biased region" description="Polar residues" evidence="4">
    <location>
        <begin position="433"/>
        <end position="447"/>
    </location>
</feature>
<feature type="compositionally biased region" description="Basic and acidic residues" evidence="4">
    <location>
        <begin position="329"/>
        <end position="346"/>
    </location>
</feature>
<evidence type="ECO:0000313" key="7">
    <source>
        <dbReference type="RefSeq" id="XP_072841235.1"/>
    </source>
</evidence>
<feature type="compositionally biased region" description="Polar residues" evidence="4">
    <location>
        <begin position="660"/>
        <end position="669"/>
    </location>
</feature>
<feature type="region of interest" description="Disordered" evidence="4">
    <location>
        <begin position="1295"/>
        <end position="1322"/>
    </location>
</feature>
<feature type="coiled-coil region" evidence="3">
    <location>
        <begin position="58"/>
        <end position="175"/>
    </location>
</feature>
<dbReference type="PANTHER" id="PTHR46930">
    <property type="entry name" value="CDK5 REGULATORY SUBUNIT-ASSOCIATED PROTEIN 2"/>
    <property type="match status" value="1"/>
</dbReference>
<organism evidence="6 7">
    <name type="scientific">Pogona vitticeps</name>
    <name type="common">central bearded dragon</name>
    <dbReference type="NCBI Taxonomy" id="103695"/>
    <lineage>
        <taxon>Eukaryota</taxon>
        <taxon>Metazoa</taxon>
        <taxon>Chordata</taxon>
        <taxon>Craniata</taxon>
        <taxon>Vertebrata</taxon>
        <taxon>Euteleostomi</taxon>
        <taxon>Lepidosauria</taxon>
        <taxon>Squamata</taxon>
        <taxon>Bifurcata</taxon>
        <taxon>Unidentata</taxon>
        <taxon>Episquamata</taxon>
        <taxon>Toxicofera</taxon>
        <taxon>Iguania</taxon>
        <taxon>Acrodonta</taxon>
        <taxon>Agamidae</taxon>
        <taxon>Amphibolurinae</taxon>
        <taxon>Pogona</taxon>
    </lineage>
</organism>
<feature type="coiled-coil region" evidence="3">
    <location>
        <begin position="1016"/>
        <end position="1043"/>
    </location>
</feature>
<proteinExistence type="predicted"/>
<dbReference type="Pfam" id="PF07989">
    <property type="entry name" value="Cnn_1N"/>
    <property type="match status" value="1"/>
</dbReference>
<keyword evidence="6" id="KW-1185">Reference proteome</keyword>
<evidence type="ECO:0000256" key="3">
    <source>
        <dbReference type="SAM" id="Coils"/>
    </source>
</evidence>
<feature type="compositionally biased region" description="Basic and acidic residues" evidence="4">
    <location>
        <begin position="500"/>
        <end position="525"/>
    </location>
</feature>
<feature type="region of interest" description="Disordered" evidence="4">
    <location>
        <begin position="389"/>
        <end position="570"/>
    </location>
</feature>
<feature type="domain" description="Centrosomin N-terminal motif 1" evidence="5">
    <location>
        <begin position="57"/>
        <end position="130"/>
    </location>
</feature>
<keyword evidence="3" id="KW-0175">Coiled coil</keyword>
<feature type="coiled-coil region" evidence="3">
    <location>
        <begin position="1429"/>
        <end position="1456"/>
    </location>
</feature>
<dbReference type="InterPro" id="IPR012943">
    <property type="entry name" value="Cnn_1N"/>
</dbReference>
<feature type="coiled-coil region" evidence="3">
    <location>
        <begin position="211"/>
        <end position="241"/>
    </location>
</feature>
<protein>
    <submittedName>
        <fullName evidence="7">CDK5 regulatory subunit-associated protein 2</fullName>
    </submittedName>
</protein>
<feature type="region of interest" description="Disordered" evidence="4">
    <location>
        <begin position="327"/>
        <end position="346"/>
    </location>
</feature>
<feature type="region of interest" description="Disordered" evidence="4">
    <location>
        <begin position="1188"/>
        <end position="1208"/>
    </location>
</feature>
<feature type="region of interest" description="Disordered" evidence="4">
    <location>
        <begin position="627"/>
        <end position="706"/>
    </location>
</feature>
<feature type="compositionally biased region" description="Basic and acidic residues" evidence="4">
    <location>
        <begin position="1298"/>
        <end position="1307"/>
    </location>
</feature>
<feature type="coiled-coil region" evidence="3">
    <location>
        <begin position="1107"/>
        <end position="1162"/>
    </location>
</feature>
<evidence type="ECO:0000256" key="4">
    <source>
        <dbReference type="SAM" id="MobiDB-lite"/>
    </source>
</evidence>
<feature type="region of interest" description="Disordered" evidence="4">
    <location>
        <begin position="973"/>
        <end position="999"/>
    </location>
</feature>
<reference evidence="7" key="1">
    <citation type="submission" date="2025-08" db="UniProtKB">
        <authorList>
            <consortium name="RefSeq"/>
        </authorList>
    </citation>
    <scope>IDENTIFICATION</scope>
</reference>
<dbReference type="RefSeq" id="XP_072841235.1">
    <property type="nucleotide sequence ID" value="XM_072985134.1"/>
</dbReference>
<feature type="compositionally biased region" description="Low complexity" evidence="4">
    <location>
        <begin position="1308"/>
        <end position="1322"/>
    </location>
</feature>
<evidence type="ECO:0000313" key="6">
    <source>
        <dbReference type="Proteomes" id="UP001652642"/>
    </source>
</evidence>
<feature type="coiled-coil region" evidence="3">
    <location>
        <begin position="269"/>
        <end position="296"/>
    </location>
</feature>
<evidence type="ECO:0000256" key="2">
    <source>
        <dbReference type="ARBA" id="ARBA00022490"/>
    </source>
</evidence>
<comment type="subcellular location">
    <subcellularLocation>
        <location evidence="1">Cytoplasm</location>
    </subcellularLocation>
</comment>
<evidence type="ECO:0000256" key="1">
    <source>
        <dbReference type="ARBA" id="ARBA00004496"/>
    </source>
</evidence>
<feature type="compositionally biased region" description="Basic and acidic residues" evidence="4">
    <location>
        <begin position="403"/>
        <end position="429"/>
    </location>
</feature>
<name>A0ABM5F765_9SAUR</name>
<feature type="region of interest" description="Disordered" evidence="4">
    <location>
        <begin position="589"/>
        <end position="612"/>
    </location>
</feature>
<dbReference type="Proteomes" id="UP001652642">
    <property type="component" value="Chromosome Z"/>
</dbReference>
<gene>
    <name evidence="7" type="primary">CDK5RAP2</name>
</gene>